<dbReference type="Proteomes" id="UP000269883">
    <property type="component" value="Chromosome"/>
</dbReference>
<protein>
    <recommendedName>
        <fullName evidence="4">Lipoprotein</fullName>
    </recommendedName>
</protein>
<dbReference type="RefSeq" id="WP_126377368.1">
    <property type="nucleotide sequence ID" value="NZ_AP017378.1"/>
</dbReference>
<sequence length="269" mass="30210">MTRIAAALCAILALAALTGCESMKQSWDSTWTSSKGYYSEYINPDPEIDLEQLGYTSTEEKLAKLFTPVDKPVADLAVYLNRVDTFPGEKWVANLQQRFPWINGLVIATLDGTMVAKMPEETMKPRNLQPILDHGDALRDRRLRSFTDQTPLGPEMYLGTALFKGNDLVGVIVVHFDPRSVVDFCPAPQELMVLTTDFVIWNGGDSALAEALLARPWNEMLAEQASGRVDENGTEYAWLTRYVGDKQLVYLTEAAVPREDEDDSFLWFF</sequence>
<keyword evidence="1" id="KW-0732">Signal</keyword>
<dbReference type="OrthoDB" id="5449205at2"/>
<accession>A0A2Z6AX58</accession>
<evidence type="ECO:0008006" key="4">
    <source>
        <dbReference type="Google" id="ProtNLM"/>
    </source>
</evidence>
<gene>
    <name evidence="2" type="ORF">DFE_1074</name>
</gene>
<evidence type="ECO:0000313" key="2">
    <source>
        <dbReference type="EMBL" id="BBD07800.1"/>
    </source>
</evidence>
<dbReference type="AlphaFoldDB" id="A0A2Z6AX58"/>
<name>A0A2Z6AX58_9BACT</name>
<dbReference type="EMBL" id="AP017378">
    <property type="protein sequence ID" value="BBD07800.1"/>
    <property type="molecule type" value="Genomic_DNA"/>
</dbReference>
<dbReference type="PROSITE" id="PS51257">
    <property type="entry name" value="PROKAR_LIPOPROTEIN"/>
    <property type="match status" value="1"/>
</dbReference>
<reference evidence="2 3" key="1">
    <citation type="journal article" date="2018" name="Sci. Adv.">
        <title>Multi-heme cytochromes provide a pathway for survival in energy-limited environments.</title>
        <authorList>
            <person name="Deng X."/>
            <person name="Dohmae N."/>
            <person name="Nealson K.H."/>
            <person name="Hashimoto K."/>
            <person name="Okamoto A."/>
        </authorList>
    </citation>
    <scope>NUCLEOTIDE SEQUENCE [LARGE SCALE GENOMIC DNA]</scope>
    <source>
        <strain evidence="2 3">IS5</strain>
    </source>
</reference>
<dbReference type="KEGG" id="dfl:DFE_1074"/>
<feature type="chain" id="PRO_5016381980" description="Lipoprotein" evidence="1">
    <location>
        <begin position="16"/>
        <end position="269"/>
    </location>
</feature>
<evidence type="ECO:0000256" key="1">
    <source>
        <dbReference type="SAM" id="SignalP"/>
    </source>
</evidence>
<keyword evidence="3" id="KW-1185">Reference proteome</keyword>
<feature type="signal peptide" evidence="1">
    <location>
        <begin position="1"/>
        <end position="15"/>
    </location>
</feature>
<organism evidence="2 3">
    <name type="scientific">Desulfovibrio ferrophilus</name>
    <dbReference type="NCBI Taxonomy" id="241368"/>
    <lineage>
        <taxon>Bacteria</taxon>
        <taxon>Pseudomonadati</taxon>
        <taxon>Thermodesulfobacteriota</taxon>
        <taxon>Desulfovibrionia</taxon>
        <taxon>Desulfovibrionales</taxon>
        <taxon>Desulfovibrionaceae</taxon>
        <taxon>Desulfovibrio</taxon>
    </lineage>
</organism>
<proteinExistence type="predicted"/>
<evidence type="ECO:0000313" key="3">
    <source>
        <dbReference type="Proteomes" id="UP000269883"/>
    </source>
</evidence>